<organism evidence="1 2">
    <name type="scientific">Mesobacillus campisalis</name>
    <dbReference type="NCBI Taxonomy" id="1408103"/>
    <lineage>
        <taxon>Bacteria</taxon>
        <taxon>Bacillati</taxon>
        <taxon>Bacillota</taxon>
        <taxon>Bacilli</taxon>
        <taxon>Bacillales</taxon>
        <taxon>Bacillaceae</taxon>
        <taxon>Mesobacillus</taxon>
    </lineage>
</organism>
<dbReference type="Proteomes" id="UP000034166">
    <property type="component" value="Unassembled WGS sequence"/>
</dbReference>
<evidence type="ECO:0000313" key="1">
    <source>
        <dbReference type="EMBL" id="KKK36704.1"/>
    </source>
</evidence>
<reference evidence="1 2" key="1">
    <citation type="submission" date="2015-04" db="EMBL/GenBank/DDBJ databases">
        <title>Taxonomic description and genome sequence of Bacillus campisalis sp. nov., a novel member of the genus Bacillus isolated from solar saltern.</title>
        <authorList>
            <person name="Mathan Kumar R."/>
            <person name="Kaur G."/>
            <person name="Kumar A."/>
            <person name="Singh N.K."/>
            <person name="Kaur N."/>
            <person name="Kumar N."/>
            <person name="Mayilraj S."/>
        </authorList>
    </citation>
    <scope>NUCLEOTIDE SEQUENCE [LARGE SCALE GENOMIC DNA]</scope>
    <source>
        <strain evidence="1 2">SA2-6</strain>
    </source>
</reference>
<dbReference type="AlphaFoldDB" id="A0A0M2SQ66"/>
<comment type="caution">
    <text evidence="1">The sequence shown here is derived from an EMBL/GenBank/DDBJ whole genome shotgun (WGS) entry which is preliminary data.</text>
</comment>
<dbReference type="EMBL" id="LAYY01000024">
    <property type="protein sequence ID" value="KKK36704.1"/>
    <property type="molecule type" value="Genomic_DNA"/>
</dbReference>
<dbReference type="PATRIC" id="fig|1408103.3.peg.3934"/>
<proteinExistence type="predicted"/>
<protein>
    <submittedName>
        <fullName evidence="1">Uncharacterized protein</fullName>
    </submittedName>
</protein>
<sequence>MKIYEVIHTKEMLRCELLEGYYAIYQETESREFELDNNVLIQKDILLEKTVTLFKGNAQSTLQKIKSYPVAAPEGRRMEEILFKDFPEIFKHIAIKKVV</sequence>
<keyword evidence="2" id="KW-1185">Reference proteome</keyword>
<name>A0A0M2SQ66_9BACI</name>
<accession>A0A0M2SQ66</accession>
<gene>
    <name evidence="1" type="ORF">WQ57_17730</name>
</gene>
<evidence type="ECO:0000313" key="2">
    <source>
        <dbReference type="Proteomes" id="UP000034166"/>
    </source>
</evidence>